<dbReference type="InterPro" id="IPR008263">
    <property type="entry name" value="GH16_AS"/>
</dbReference>
<evidence type="ECO:0000256" key="6">
    <source>
        <dbReference type="ARBA" id="ARBA00029771"/>
    </source>
</evidence>
<reference evidence="10 11" key="1">
    <citation type="submission" date="2013-04" db="EMBL/GenBank/DDBJ databases">
        <title>Shimia sp. 22II-S11-Z10 Genome Sequencing.</title>
        <authorList>
            <person name="Lai Q."/>
            <person name="Li G."/>
            <person name="Shao Z."/>
        </authorList>
    </citation>
    <scope>NUCLEOTIDE SEQUENCE [LARGE SCALE GENOMIC DNA]</scope>
    <source>
        <strain evidence="11">22II-S11-Z10</strain>
    </source>
</reference>
<dbReference type="STRING" id="1461693.ATO10_11362"/>
<proteinExistence type="inferred from homology"/>
<dbReference type="Gene3D" id="2.60.120.200">
    <property type="match status" value="1"/>
</dbReference>
<evidence type="ECO:0000313" key="11">
    <source>
        <dbReference type="Proteomes" id="UP000024836"/>
    </source>
</evidence>
<evidence type="ECO:0000256" key="8">
    <source>
        <dbReference type="PIRSR" id="PIRSR608264-1"/>
    </source>
</evidence>
<dbReference type="PRINTS" id="PR00737">
    <property type="entry name" value="GLHYDRLASE16"/>
</dbReference>
<dbReference type="GO" id="GO:0004553">
    <property type="term" value="F:hydrolase activity, hydrolyzing O-glycosyl compounds"/>
    <property type="evidence" value="ECO:0007669"/>
    <property type="project" value="InterPro"/>
</dbReference>
<evidence type="ECO:0000259" key="9">
    <source>
        <dbReference type="PROSITE" id="PS51762"/>
    </source>
</evidence>
<dbReference type="GO" id="GO:0005975">
    <property type="term" value="P:carbohydrate metabolic process"/>
    <property type="evidence" value="ECO:0007669"/>
    <property type="project" value="InterPro"/>
</dbReference>
<keyword evidence="4" id="KW-0326">Glycosidase</keyword>
<dbReference type="PATRIC" id="fig|1461693.3.peg.2304"/>
<evidence type="ECO:0000256" key="1">
    <source>
        <dbReference type="ARBA" id="ARBA00006865"/>
    </source>
</evidence>
<dbReference type="InterPro" id="IPR013320">
    <property type="entry name" value="ConA-like_dom_sf"/>
</dbReference>
<protein>
    <recommendedName>
        <fullName evidence="2">Beta-glucanase</fullName>
    </recommendedName>
    <alternativeName>
        <fullName evidence="7">1,3-1,4-beta-D-glucan 4-glucanohydrolase</fullName>
    </alternativeName>
    <alternativeName>
        <fullName evidence="6">Endo-beta-1,3-1,4 glucanase</fullName>
    </alternativeName>
    <alternativeName>
        <fullName evidence="5">Lichenase</fullName>
    </alternativeName>
</protein>
<evidence type="ECO:0000256" key="5">
    <source>
        <dbReference type="ARBA" id="ARBA00029722"/>
    </source>
</evidence>
<dbReference type="SUPFAM" id="SSF49899">
    <property type="entry name" value="Concanavalin A-like lectins/glucanases"/>
    <property type="match status" value="1"/>
</dbReference>
<organism evidence="10 11">
    <name type="scientific">Actibacterium atlanticum</name>
    <dbReference type="NCBI Taxonomy" id="1461693"/>
    <lineage>
        <taxon>Bacteria</taxon>
        <taxon>Pseudomonadati</taxon>
        <taxon>Pseudomonadota</taxon>
        <taxon>Alphaproteobacteria</taxon>
        <taxon>Rhodobacterales</taxon>
        <taxon>Roseobacteraceae</taxon>
        <taxon>Actibacterium</taxon>
    </lineage>
</organism>
<name>A0A058ZJZ3_9RHOB</name>
<keyword evidence="3" id="KW-0378">Hydrolase</keyword>
<dbReference type="PANTHER" id="PTHR31062">
    <property type="entry name" value="XYLOGLUCAN ENDOTRANSGLUCOSYLASE/HYDROLASE PROTEIN 8-RELATED"/>
    <property type="match status" value="1"/>
</dbReference>
<sequence length="236" mass="26509">MWGRILAACWMGTAAVADPLAFADNFEGLGSAWHVAEYDFDHHAFDTDWRRAQVRLADGLELHLTPHDGLNRFVGGSVRREEPTHYGRYEVVMQPAKGDGLVTGFFTYTGPHYGTRHDEIDIEFLGKDTTQMHVAWFVDGEITNKFIDLGFDAAERPRAYAFEWRPEGLRWYAEGRLIFEHRARDGAIPTVPGRLFANLWAADPSVAGWSGEVKPGTWAQARVLSVRFIPDLGGTS</sequence>
<dbReference type="PROSITE" id="PS51762">
    <property type="entry name" value="GH16_2"/>
    <property type="match status" value="1"/>
</dbReference>
<dbReference type="Proteomes" id="UP000024836">
    <property type="component" value="Unassembled WGS sequence"/>
</dbReference>
<dbReference type="InterPro" id="IPR000757">
    <property type="entry name" value="Beta-glucanase-like"/>
</dbReference>
<evidence type="ECO:0000256" key="4">
    <source>
        <dbReference type="ARBA" id="ARBA00023295"/>
    </source>
</evidence>
<evidence type="ECO:0000256" key="2">
    <source>
        <dbReference type="ARBA" id="ARBA00014569"/>
    </source>
</evidence>
<dbReference type="InterPro" id="IPR008264">
    <property type="entry name" value="Beta_glucanase"/>
</dbReference>
<dbReference type="InterPro" id="IPR044791">
    <property type="entry name" value="Beta-glucanase/XTH"/>
</dbReference>
<dbReference type="eggNOG" id="COG2273">
    <property type="taxonomic scope" value="Bacteria"/>
</dbReference>
<feature type="active site" description="Proton donor" evidence="8">
    <location>
        <position position="123"/>
    </location>
</feature>
<keyword evidence="11" id="KW-1185">Reference proteome</keyword>
<evidence type="ECO:0000256" key="7">
    <source>
        <dbReference type="ARBA" id="ARBA00031665"/>
    </source>
</evidence>
<evidence type="ECO:0000313" key="10">
    <source>
        <dbReference type="EMBL" id="KCV81507.1"/>
    </source>
</evidence>
<comment type="caution">
    <text evidence="10">The sequence shown here is derived from an EMBL/GenBank/DDBJ whole genome shotgun (WGS) entry which is preliminary data.</text>
</comment>
<accession>A0A058ZJZ3</accession>
<comment type="similarity">
    <text evidence="1">Belongs to the glycosyl hydrolase 16 family.</text>
</comment>
<dbReference type="EMBL" id="AQQY01000007">
    <property type="protein sequence ID" value="KCV81507.1"/>
    <property type="molecule type" value="Genomic_DNA"/>
</dbReference>
<dbReference type="Pfam" id="PF00722">
    <property type="entry name" value="Glyco_hydro_16"/>
    <property type="match status" value="1"/>
</dbReference>
<dbReference type="AlphaFoldDB" id="A0A058ZJZ3"/>
<evidence type="ECO:0000256" key="3">
    <source>
        <dbReference type="ARBA" id="ARBA00022801"/>
    </source>
</evidence>
<dbReference type="PROSITE" id="PS01034">
    <property type="entry name" value="GH16_1"/>
    <property type="match status" value="1"/>
</dbReference>
<feature type="active site" description="Nucleophile" evidence="8">
    <location>
        <position position="119"/>
    </location>
</feature>
<feature type="domain" description="GH16" evidence="9">
    <location>
        <begin position="8"/>
        <end position="234"/>
    </location>
</feature>
<gene>
    <name evidence="10" type="ORF">ATO10_11362</name>
</gene>